<feature type="site" description="Lowers pKa of active site Tyr" evidence="4">
    <location>
        <position position="80"/>
    </location>
</feature>
<dbReference type="GO" id="GO:0016616">
    <property type="term" value="F:oxidoreductase activity, acting on the CH-OH group of donors, NAD or NADP as acceptor"/>
    <property type="evidence" value="ECO:0007669"/>
    <property type="project" value="UniProtKB-ARBA"/>
</dbReference>
<feature type="domain" description="NADP-dependent oxidoreductase" evidence="5">
    <location>
        <begin position="18"/>
        <end position="269"/>
    </location>
</feature>
<evidence type="ECO:0000259" key="5">
    <source>
        <dbReference type="Pfam" id="PF00248"/>
    </source>
</evidence>
<dbReference type="InterPro" id="IPR018170">
    <property type="entry name" value="Aldo/ket_reductase_CS"/>
</dbReference>
<organism evidence="6 7">
    <name type="scientific">Tuber borchii</name>
    <name type="common">White truffle</name>
    <dbReference type="NCBI Taxonomy" id="42251"/>
    <lineage>
        <taxon>Eukaryota</taxon>
        <taxon>Fungi</taxon>
        <taxon>Dikarya</taxon>
        <taxon>Ascomycota</taxon>
        <taxon>Pezizomycotina</taxon>
        <taxon>Pezizomycetes</taxon>
        <taxon>Pezizales</taxon>
        <taxon>Tuberaceae</taxon>
        <taxon>Tuber</taxon>
    </lineage>
</organism>
<accession>A0A2T6ZWP5</accession>
<dbReference type="PRINTS" id="PR00069">
    <property type="entry name" value="ALDKETRDTASE"/>
</dbReference>
<dbReference type="EMBL" id="NESQ01000078">
    <property type="protein sequence ID" value="PUU79907.1"/>
    <property type="molecule type" value="Genomic_DNA"/>
</dbReference>
<dbReference type="PROSITE" id="PS00063">
    <property type="entry name" value="ALDOKETO_REDUCTASE_3"/>
    <property type="match status" value="1"/>
</dbReference>
<keyword evidence="7" id="KW-1185">Reference proteome</keyword>
<dbReference type="STRING" id="42251.A0A2T6ZWP5"/>
<feature type="active site" description="Proton donor" evidence="2">
    <location>
        <position position="52"/>
    </location>
</feature>
<dbReference type="OrthoDB" id="416253at2759"/>
<evidence type="ECO:0000256" key="1">
    <source>
        <dbReference type="ARBA" id="ARBA00023002"/>
    </source>
</evidence>
<dbReference type="AlphaFoldDB" id="A0A2T6ZWP5"/>
<gene>
    <name evidence="6" type="ORF">B9Z19DRAFT_1100591</name>
</gene>
<dbReference type="PANTHER" id="PTHR11732">
    <property type="entry name" value="ALDO/KETO REDUCTASE"/>
    <property type="match status" value="1"/>
</dbReference>
<name>A0A2T6ZWP5_TUBBO</name>
<comment type="caution">
    <text evidence="6">The sequence shown here is derived from an EMBL/GenBank/DDBJ whole genome shotgun (WGS) entry which is preliminary data.</text>
</comment>
<protein>
    <submittedName>
        <fullName evidence="6">NADP-dependent oxidoreductase domain-containing protein</fullName>
    </submittedName>
</protein>
<evidence type="ECO:0000256" key="2">
    <source>
        <dbReference type="PIRSR" id="PIRSR000097-1"/>
    </source>
</evidence>
<evidence type="ECO:0000313" key="6">
    <source>
        <dbReference type="EMBL" id="PUU79907.1"/>
    </source>
</evidence>
<dbReference type="InterPro" id="IPR023210">
    <property type="entry name" value="NADP_OxRdtase_dom"/>
</dbReference>
<feature type="binding site" evidence="3">
    <location>
        <position position="111"/>
    </location>
    <ligand>
        <name>substrate</name>
    </ligand>
</feature>
<dbReference type="FunFam" id="3.20.20.100:FF:000002">
    <property type="entry name" value="2,5-diketo-D-gluconic acid reductase A"/>
    <property type="match status" value="1"/>
</dbReference>
<proteinExistence type="predicted"/>
<evidence type="ECO:0000256" key="3">
    <source>
        <dbReference type="PIRSR" id="PIRSR000097-2"/>
    </source>
</evidence>
<dbReference type="Pfam" id="PF00248">
    <property type="entry name" value="Aldo_ket_red"/>
    <property type="match status" value="1"/>
</dbReference>
<dbReference type="InterPro" id="IPR020471">
    <property type="entry name" value="AKR"/>
</dbReference>
<dbReference type="SUPFAM" id="SSF51430">
    <property type="entry name" value="NAD(P)-linked oxidoreductase"/>
    <property type="match status" value="1"/>
</dbReference>
<dbReference type="Proteomes" id="UP000244722">
    <property type="component" value="Unassembled WGS sequence"/>
</dbReference>
<dbReference type="PROSITE" id="PS00062">
    <property type="entry name" value="ALDOKETO_REDUCTASE_2"/>
    <property type="match status" value="1"/>
</dbReference>
<evidence type="ECO:0000313" key="7">
    <source>
        <dbReference type="Proteomes" id="UP000244722"/>
    </source>
</evidence>
<sequence length="296" mass="32722">MSVPTTFKLNTGAEIPSIGLGTWQSAPGEVQAAVSHALLKGGYKHIDAAYCYGNECEVGAGLAEAFKGGVRREDIFVTTKLWSTYHSRVELGLDKSLKSLGLDYVDLFLMHWPLPDGSRDLQTDWTFIKTYKEMERLLSTGKVKAIGVSNFSVPFLKSLLAQTTIVPAVNQIENHPFLPQHDVVDFCKENGITIIAYSPLGSAGGPLLKEESIIKIAEKHSVAVGTVLLNYHINRGNVVLAKSVTPSRIEENSELLKLDNEDMEALNKIHKEKGTKRFITPPWPINFGFPDWKEDV</sequence>
<keyword evidence="1" id="KW-0560">Oxidoreductase</keyword>
<dbReference type="Gene3D" id="3.20.20.100">
    <property type="entry name" value="NADP-dependent oxidoreductase domain"/>
    <property type="match status" value="1"/>
</dbReference>
<dbReference type="PIRSF" id="PIRSF000097">
    <property type="entry name" value="AKR"/>
    <property type="match status" value="1"/>
</dbReference>
<reference evidence="6 7" key="1">
    <citation type="submission" date="2017-04" db="EMBL/GenBank/DDBJ databases">
        <title>Draft genome sequence of Tuber borchii Vittad., a whitish edible truffle.</title>
        <authorList>
            <consortium name="DOE Joint Genome Institute"/>
            <person name="Murat C."/>
            <person name="Kuo A."/>
            <person name="Barry K.W."/>
            <person name="Clum A."/>
            <person name="Dockter R.B."/>
            <person name="Fauchery L."/>
            <person name="Iotti M."/>
            <person name="Kohler A."/>
            <person name="Labutti K."/>
            <person name="Lindquist E.A."/>
            <person name="Lipzen A."/>
            <person name="Ohm R.A."/>
            <person name="Wang M."/>
            <person name="Grigoriev I.V."/>
            <person name="Zambonelli A."/>
            <person name="Martin F.M."/>
        </authorList>
    </citation>
    <scope>NUCLEOTIDE SEQUENCE [LARGE SCALE GENOMIC DNA]</scope>
    <source>
        <strain evidence="6 7">Tbo3840</strain>
    </source>
</reference>
<dbReference type="InterPro" id="IPR036812">
    <property type="entry name" value="NAD(P)_OxRdtase_dom_sf"/>
</dbReference>
<evidence type="ECO:0000256" key="4">
    <source>
        <dbReference type="PIRSR" id="PIRSR000097-3"/>
    </source>
</evidence>